<evidence type="ECO:0000313" key="43">
    <source>
        <dbReference type="Proteomes" id="UP000256381"/>
    </source>
</evidence>
<dbReference type="Gene3D" id="3.90.1170.40">
    <property type="entry name" value="Molybdopterin biosynthesis MoaE subunit"/>
    <property type="match status" value="1"/>
</dbReference>
<comment type="similarity">
    <text evidence="2">Belongs to the MoaE family.</text>
</comment>
<dbReference type="Proteomes" id="UP000050164">
    <property type="component" value="Unassembled WGS sequence"/>
</dbReference>
<evidence type="ECO:0000313" key="37">
    <source>
        <dbReference type="Proteomes" id="UP000048600"/>
    </source>
</evidence>
<dbReference type="STRING" id="1806.RN08_3435"/>
<dbReference type="Proteomes" id="UP000300237">
    <property type="component" value="Chromosome"/>
</dbReference>
<dbReference type="InterPro" id="IPR003448">
    <property type="entry name" value="Mopterin_biosynth_MoaE"/>
</dbReference>
<dbReference type="Proteomes" id="UP000048289">
    <property type="component" value="Unassembled WGS sequence"/>
</dbReference>
<gene>
    <name evidence="23" type="primary">moaE1</name>
    <name evidence="27" type="synonym">moaE1_2</name>
    <name evidence="27" type="ORF">A4S10_03253</name>
    <name evidence="29" type="ORF">DKC2_3312</name>
    <name evidence="28" type="ORF">DSJ38_12155</name>
    <name evidence="20" type="ORF">ERS007661_01988</name>
    <name evidence="21" type="ORF">ERS007679_02567</name>
    <name evidence="14" type="ORF">ERS007681_04661</name>
    <name evidence="15" type="ORF">ERS007688_04558</name>
    <name evidence="23" type="ORF">ERS007703_04248</name>
    <name evidence="22" type="ORF">ERS007720_01050</name>
    <name evidence="25" type="ORF">ERS007739_04187</name>
    <name evidence="24" type="ORF">ERS007741_04458</name>
    <name evidence="18" type="ORF">ERS027646_01586</name>
    <name evidence="16" type="ORF">ERS027659_00404</name>
    <name evidence="17" type="ORF">ERS027661_00373</name>
    <name evidence="19" type="ORF">ERS094118_03076</name>
    <name evidence="26" type="ORF">J8J21_20140</name>
</gene>
<evidence type="ECO:0000256" key="2">
    <source>
        <dbReference type="ARBA" id="ARBA00005426"/>
    </source>
</evidence>
<dbReference type="Proteomes" id="UP000049023">
    <property type="component" value="Unassembled WGS sequence"/>
</dbReference>
<dbReference type="EMBL" id="CQQC01000628">
    <property type="protein sequence ID" value="CNV29108.1"/>
    <property type="molecule type" value="Genomic_DNA"/>
</dbReference>
<dbReference type="FunFam" id="3.90.1170.40:FF:000004">
    <property type="entry name" value="Molybdopterin biosynthesis protein MoeE"/>
    <property type="match status" value="1"/>
</dbReference>
<evidence type="ECO:0000313" key="38">
    <source>
        <dbReference type="Proteomes" id="UP000048948"/>
    </source>
</evidence>
<evidence type="ECO:0000256" key="10">
    <source>
        <dbReference type="ARBA" id="ARBA00076955"/>
    </source>
</evidence>
<evidence type="ECO:0000313" key="27">
    <source>
        <dbReference type="EMBL" id="OMH61064.1"/>
    </source>
</evidence>
<evidence type="ECO:0000256" key="11">
    <source>
        <dbReference type="ARBA" id="ARBA00078352"/>
    </source>
</evidence>
<dbReference type="Proteomes" id="UP000256381">
    <property type="component" value="Unassembled WGS sequence"/>
</dbReference>
<evidence type="ECO:0000256" key="6">
    <source>
        <dbReference type="ARBA" id="ARBA00025448"/>
    </source>
</evidence>
<evidence type="ECO:0000313" key="29">
    <source>
        <dbReference type="EMBL" id="VCU51405.1"/>
    </source>
</evidence>
<name>A0A045JB19_MYCTX</name>
<evidence type="ECO:0000313" key="31">
    <source>
        <dbReference type="Proteomes" id="UP000039021"/>
    </source>
</evidence>
<dbReference type="EMBL" id="CFOH01001450">
    <property type="protein sequence ID" value="CFE85622.1"/>
    <property type="molecule type" value="Genomic_DNA"/>
</dbReference>
<dbReference type="EMBL" id="CSAJ01000092">
    <property type="protein sequence ID" value="COV84931.1"/>
    <property type="molecule type" value="Genomic_DNA"/>
</dbReference>
<evidence type="ECO:0000256" key="9">
    <source>
        <dbReference type="ARBA" id="ARBA00072424"/>
    </source>
</evidence>
<evidence type="ECO:0000313" key="24">
    <source>
        <dbReference type="EMBL" id="COX48815.1"/>
    </source>
</evidence>
<dbReference type="GO" id="GO:0006777">
    <property type="term" value="P:Mo-molybdopterin cofactor biosynthetic process"/>
    <property type="evidence" value="ECO:0007669"/>
    <property type="project" value="UniProtKB-KW"/>
</dbReference>
<evidence type="ECO:0000256" key="4">
    <source>
        <dbReference type="ARBA" id="ARBA00022679"/>
    </source>
</evidence>
<reference evidence="29 44" key="8">
    <citation type="submission" date="2018-08" db="EMBL/GenBank/DDBJ databases">
        <authorList>
            <person name="Fokvardsen B D."/>
            <person name="Norman A."/>
        </authorList>
    </citation>
    <scope>NUCLEOTIDE SEQUENCE [LARGE SCALE GENOMIC DNA]</scope>
    <source>
        <strain evidence="29 44">DKC2</strain>
    </source>
</reference>
<evidence type="ECO:0000313" key="17">
    <source>
        <dbReference type="EMBL" id="CKQ97095.1"/>
    </source>
</evidence>
<dbReference type="AlphaFoldDB" id="A0A045JB19"/>
<dbReference type="EMBL" id="LWDQ01000001">
    <property type="protein sequence ID" value="OMH61064.1"/>
    <property type="molecule type" value="Genomic_DNA"/>
</dbReference>
<evidence type="ECO:0000313" key="34">
    <source>
        <dbReference type="Proteomes" id="UP000045842"/>
    </source>
</evidence>
<evidence type="ECO:0000313" key="25">
    <source>
        <dbReference type="EMBL" id="COZ84768.1"/>
    </source>
</evidence>
<evidence type="ECO:0000313" key="45">
    <source>
        <dbReference type="Proteomes" id="UP000671119"/>
    </source>
</evidence>
<evidence type="ECO:0000313" key="28">
    <source>
        <dbReference type="EMBL" id="REQ51330.1"/>
    </source>
</evidence>
<comment type="catalytic activity">
    <reaction evidence="8">
        <text>2 [molybdopterin-synthase sulfur-carrier protein]-C-terminal-Gly-aminoethanethioate + cyclic pyranopterin phosphate + H2O = molybdopterin + 2 [molybdopterin-synthase sulfur-carrier protein]-C-terminal Gly-Gly + 2 H(+)</text>
        <dbReference type="Rhea" id="RHEA:26333"/>
        <dbReference type="Rhea" id="RHEA-COMP:12202"/>
        <dbReference type="Rhea" id="RHEA-COMP:19907"/>
        <dbReference type="ChEBI" id="CHEBI:15377"/>
        <dbReference type="ChEBI" id="CHEBI:15378"/>
        <dbReference type="ChEBI" id="CHEBI:58698"/>
        <dbReference type="ChEBI" id="CHEBI:59648"/>
        <dbReference type="ChEBI" id="CHEBI:90778"/>
        <dbReference type="ChEBI" id="CHEBI:232372"/>
        <dbReference type="EC" id="2.8.1.12"/>
    </reaction>
</comment>
<dbReference type="Proteomes" id="UP000046947">
    <property type="component" value="Unassembled WGS sequence"/>
</dbReference>
<evidence type="ECO:0000313" key="30">
    <source>
        <dbReference type="Proteomes" id="UP000038802"/>
    </source>
</evidence>
<organism evidence="23 30">
    <name type="scientific">Mycobacterium tuberculosis</name>
    <dbReference type="NCBI Taxonomy" id="1773"/>
    <lineage>
        <taxon>Bacteria</taxon>
        <taxon>Bacillati</taxon>
        <taxon>Actinomycetota</taxon>
        <taxon>Actinomycetes</taxon>
        <taxon>Mycobacteriales</taxon>
        <taxon>Mycobacteriaceae</taxon>
        <taxon>Mycobacterium</taxon>
        <taxon>Mycobacterium tuberculosis complex</taxon>
    </lineage>
</organism>
<reference evidence="19 40" key="3">
    <citation type="submission" date="2015-03" db="EMBL/GenBank/DDBJ databases">
        <authorList>
            <consortium name="Pathogen Informatics"/>
            <person name="Murphy D."/>
        </authorList>
    </citation>
    <scope>NUCLEOTIDE SEQUENCE [LARGE SCALE GENOMIC DNA]</scope>
    <source>
        <strain evidence="19 40">0268S</strain>
        <strain evidence="25">N09902308</strain>
    </source>
</reference>
<dbReference type="EMBL" id="QTBD01000156">
    <property type="protein sequence ID" value="REQ51330.1"/>
    <property type="molecule type" value="Genomic_DNA"/>
</dbReference>
<proteinExistence type="inferred from homology"/>
<evidence type="ECO:0000313" key="26">
    <source>
        <dbReference type="EMBL" id="MBP0685368.1"/>
    </source>
</evidence>
<dbReference type="EMBL" id="CNGE01000239">
    <property type="protein sequence ID" value="CKS28349.1"/>
    <property type="molecule type" value="Genomic_DNA"/>
</dbReference>
<evidence type="ECO:0000313" key="35">
    <source>
        <dbReference type="Proteomes" id="UP000046947"/>
    </source>
</evidence>
<reference evidence="28" key="7">
    <citation type="submission" date="2018-07" db="EMBL/GenBank/DDBJ databases">
        <authorList>
            <person name="Shah S."/>
            <person name="Brown T."/>
            <person name="Auld S."/>
            <person name="Bratton K."/>
            <person name="Narechania A."/>
            <person name="Mathema B."/>
            <person name="Gandhi N."/>
        </authorList>
    </citation>
    <scope>NUCLEOTIDE SEQUENCE</scope>
    <source>
        <strain evidence="28">32301_S10</strain>
    </source>
</reference>
<keyword evidence="5" id="KW-0501">Molybdenum cofactor biosynthesis</keyword>
<protein>
    <recommendedName>
        <fullName evidence="9">Molybdopterin synthase catalytic subunit 1</fullName>
        <ecNumber evidence="3">2.8.1.12</ecNumber>
    </recommendedName>
    <alternativeName>
        <fullName evidence="13">MPT synthase subunit 2 1</fullName>
    </alternativeName>
    <alternativeName>
        <fullName evidence="10">Molybdenum cofactor biosynthesis protein E 1</fullName>
    </alternativeName>
    <alternativeName>
        <fullName evidence="11">Molybdopterin-converting factor large subunit 1</fullName>
    </alternativeName>
    <alternativeName>
        <fullName evidence="12">Molybdopterin-converting factor subunit 2 1</fullName>
    </alternativeName>
</protein>
<reference evidence="23" key="2">
    <citation type="submission" date="2015-03" db="EMBL/GenBank/DDBJ databases">
        <authorList>
            <person name="Murphy D."/>
        </authorList>
    </citation>
    <scope>NUCLEOTIDE SEQUENCE [LARGE SCALE GENOMIC DNA]</scope>
    <source>
        <strain evidence="23">K00500041</strain>
    </source>
</reference>
<evidence type="ECO:0000313" key="20">
    <source>
        <dbReference type="EMBL" id="CNV29108.1"/>
    </source>
</evidence>
<dbReference type="EMBL" id="CNFU01000041">
    <property type="protein sequence ID" value="CKQ97095.1"/>
    <property type="molecule type" value="Genomic_DNA"/>
</dbReference>
<evidence type="ECO:0000256" key="3">
    <source>
        <dbReference type="ARBA" id="ARBA00011950"/>
    </source>
</evidence>
<dbReference type="SMR" id="A0A045JB19"/>
<dbReference type="InterPro" id="IPR036563">
    <property type="entry name" value="MoaE_sf"/>
</dbReference>
<dbReference type="EMBL" id="COPH01000026">
    <property type="protein sequence ID" value="CLW68985.1"/>
    <property type="molecule type" value="Genomic_DNA"/>
</dbReference>
<dbReference type="GO" id="GO:0030366">
    <property type="term" value="F:molybdopterin synthase activity"/>
    <property type="evidence" value="ECO:0007669"/>
    <property type="project" value="UniProtKB-EC"/>
</dbReference>
<dbReference type="Proteomes" id="UP000039217">
    <property type="component" value="Unassembled WGS sequence"/>
</dbReference>
<dbReference type="EMBL" id="CNFT01000052">
    <property type="protein sequence ID" value="CKQ93418.1"/>
    <property type="molecule type" value="Genomic_DNA"/>
</dbReference>
<accession>A0A045JB19</accession>
<evidence type="ECO:0000313" key="33">
    <source>
        <dbReference type="Proteomes" id="UP000044938"/>
    </source>
</evidence>
<dbReference type="Proteomes" id="UP000050139">
    <property type="component" value="Unassembled WGS sequence"/>
</dbReference>
<dbReference type="Proteomes" id="UP000189452">
    <property type="component" value="Chromosome"/>
</dbReference>
<evidence type="ECO:0000313" key="19">
    <source>
        <dbReference type="EMBL" id="CLW68985.1"/>
    </source>
</evidence>
<evidence type="ECO:0000313" key="42">
    <source>
        <dbReference type="Proteomes" id="UP000189452"/>
    </source>
</evidence>
<evidence type="ECO:0000313" key="21">
    <source>
        <dbReference type="EMBL" id="COV84429.1"/>
    </source>
</evidence>
<reference evidence="27 42" key="6">
    <citation type="submission" date="2017-02" db="EMBL/GenBank/DDBJ databases">
        <title>Protein polymorphisms may explain contrasting epidemiological fitness of two variants of a multidrug-resistant Mycobacterium tuberculosis strain.</title>
        <authorList>
            <person name="Bigi M.M."/>
            <person name="Lopez B."/>
            <person name="Blanco F.C."/>
            <person name="Sasiain M.C."/>
            <person name="De La Barrera S."/>
            <person name="Ritacco V."/>
            <person name="Bigi F."/>
            <person name="Soria M.A."/>
        </authorList>
    </citation>
    <scope>NUCLEOTIDE SEQUENCE [LARGE SCALE GENOMIC DNA]</scope>
    <source>
        <strain evidence="27 42">6548</strain>
    </source>
</reference>
<dbReference type="PANTHER" id="PTHR23404">
    <property type="entry name" value="MOLYBDOPTERIN SYNTHASE RELATED"/>
    <property type="match status" value="1"/>
</dbReference>
<evidence type="ECO:0000313" key="16">
    <source>
        <dbReference type="EMBL" id="CKQ93418.1"/>
    </source>
</evidence>
<evidence type="ECO:0000313" key="23">
    <source>
        <dbReference type="EMBL" id="COW79929.1"/>
    </source>
</evidence>
<reference evidence="28 43" key="5">
    <citation type="journal article" date="2017" name="N. Engl. J. Med.">
        <title>Transmission of Extensively Drug-Resistant Tuberculosis in South Africa.</title>
        <authorList>
            <person name="Shah N.S."/>
            <person name="Auld S.C."/>
            <person name="Brust J.C."/>
            <person name="Mathema B."/>
            <person name="Ismail N."/>
            <person name="Moodley P."/>
            <person name="Mlisana K."/>
            <person name="Allana S."/>
            <person name="Campbell A."/>
            <person name="Mthiyane T."/>
            <person name="Morris N."/>
            <person name="Mpangase P."/>
            <person name="van der Meulen H."/>
            <person name="Omar S.V."/>
            <person name="Brown T.S."/>
            <person name="Narechania A."/>
            <person name="Shaskina E."/>
            <person name="Kapwata T."/>
            <person name="Kreiswirth B."/>
            <person name="Gandhi N.R."/>
        </authorList>
    </citation>
    <scope>NUCLEOTIDE SEQUENCE [LARGE SCALE GENOMIC DNA]</scope>
    <source>
        <strain evidence="28 43">32301_S10</strain>
    </source>
</reference>
<reference evidence="26 45" key="9">
    <citation type="submission" date="2021-03" db="EMBL/GenBank/DDBJ databases">
        <title>Whole Genome Sequencing of Mycobacterium tuberculosis clinical isolates from Arunachal Pradesh, India.</title>
        <authorList>
            <person name="Singh S."/>
            <person name="Mudliar S.R."/>
            <person name="Kulsum U."/>
            <person name="Rufai S.B."/>
            <person name="Singh P.K."/>
            <person name="Umpo M."/>
            <person name="Nyori M."/>
        </authorList>
    </citation>
    <scope>NUCLEOTIDE SEQUENCE [LARGE SCALE GENOMIC DNA]</scope>
    <source>
        <strain evidence="26 45">OMICS/BPL/0142/20/SP</strain>
    </source>
</reference>
<comment type="subunit">
    <text evidence="7">Heterotetramer of 2 MoaD subunits and 2 MoaE subunits. Also stable as homodimer. The enzyme changes between these two forms during catalysis.</text>
</comment>
<evidence type="ECO:0000313" key="39">
    <source>
        <dbReference type="Proteomes" id="UP000049023"/>
    </source>
</evidence>
<dbReference type="RefSeq" id="WP_003899923.1">
    <property type="nucleotide sequence ID" value="NZ_AP017901.1"/>
</dbReference>
<evidence type="ECO:0000313" key="14">
    <source>
        <dbReference type="EMBL" id="CFE49403.1"/>
    </source>
</evidence>
<dbReference type="Proteomes" id="UP000671119">
    <property type="component" value="Unassembled WGS sequence"/>
</dbReference>
<evidence type="ECO:0000313" key="32">
    <source>
        <dbReference type="Proteomes" id="UP000039217"/>
    </source>
</evidence>
<dbReference type="EMBL" id="CHKL01000949">
    <property type="protein sequence ID" value="COX48815.1"/>
    <property type="molecule type" value="Genomic_DNA"/>
</dbReference>
<dbReference type="EMBL" id="CFOE01001264">
    <property type="protein sequence ID" value="CFE49403.1"/>
    <property type="molecule type" value="Genomic_DNA"/>
</dbReference>
<evidence type="ECO:0000256" key="1">
    <source>
        <dbReference type="ARBA" id="ARBA00005046"/>
    </source>
</evidence>
<evidence type="ECO:0000256" key="7">
    <source>
        <dbReference type="ARBA" id="ARBA00026066"/>
    </source>
</evidence>
<dbReference type="SUPFAM" id="SSF54690">
    <property type="entry name" value="Molybdopterin synthase subunit MoaE"/>
    <property type="match status" value="1"/>
</dbReference>
<dbReference type="Pfam" id="PF02391">
    <property type="entry name" value="MoaE"/>
    <property type="match status" value="1"/>
</dbReference>
<dbReference type="EC" id="2.8.1.12" evidence="3"/>
<dbReference type="EMBL" id="CSAD01000364">
    <property type="protein sequence ID" value="COV84429.1"/>
    <property type="molecule type" value="Genomic_DNA"/>
</dbReference>
<evidence type="ECO:0000313" key="15">
    <source>
        <dbReference type="EMBL" id="CFE85622.1"/>
    </source>
</evidence>
<dbReference type="Proteomes" id="UP000048948">
    <property type="component" value="Unassembled WGS sequence"/>
</dbReference>
<dbReference type="EMBL" id="CSAE01000707">
    <property type="protein sequence ID" value="COW79929.1"/>
    <property type="molecule type" value="Genomic_DNA"/>
</dbReference>
<dbReference type="CDD" id="cd00756">
    <property type="entry name" value="MoaE"/>
    <property type="match status" value="1"/>
</dbReference>
<sequence>MANVVAEGAYPYCRLTDQPLSVDEVLAAVSGPEQGGIVIFVGNVRDHNAGHDVTRLFYEAYPPMVIRTLMSIIGRCEDKAEGVRVAVAHRTGELQIGDAAVVIGASAPHRAEAFDAARMCIELLKQEVPIWKKEFSSTGAEWVGDRP</sequence>
<dbReference type="Proteomes" id="UP000038802">
    <property type="component" value="Unassembled WGS sequence"/>
</dbReference>
<comment type="pathway">
    <text evidence="1">Cofactor biosynthesis; molybdopterin biosynthesis.</text>
</comment>
<dbReference type="Proteomes" id="UP000048600">
    <property type="component" value="Unassembled WGS sequence"/>
</dbReference>
<dbReference type="Proteomes" id="UP000045842">
    <property type="component" value="Unassembled WGS sequence"/>
</dbReference>
<reference evidence="30 31" key="1">
    <citation type="submission" date="2015-03" db="EMBL/GenBank/DDBJ databases">
        <authorList>
            <consortium name="Pathogen Informatics"/>
        </authorList>
    </citation>
    <scope>NUCLEOTIDE SEQUENCE [LARGE SCALE GENOMIC DNA]</scope>
    <source>
        <strain evidence="18 38">Bir 172</strain>
        <strain evidence="16 41">Bir 185</strain>
        <strain evidence="17 39">Bir 187</strain>
        <strain evidence="20 32">D00501624</strain>
        <strain evidence="21 34">G09801536</strain>
        <strain evidence="14 36">G09901357</strain>
        <strain evidence="15 35">H09601792</strain>
        <strain evidence="30">K00500041</strain>
        <strain evidence="22 33">M09401471</strain>
        <strain evidence="31">N09902308</strain>
        <strain evidence="24 37">P00601463</strain>
    </source>
</reference>
<dbReference type="OMA" id="GEICLFV"/>
<evidence type="ECO:0000256" key="5">
    <source>
        <dbReference type="ARBA" id="ARBA00023150"/>
    </source>
</evidence>
<dbReference type="EMBL" id="LR027516">
    <property type="protein sequence ID" value="VCU51405.1"/>
    <property type="molecule type" value="Genomic_DNA"/>
</dbReference>
<dbReference type="EMBL" id="JAGIZI010000053">
    <property type="protein sequence ID" value="MBP0685368.1"/>
    <property type="molecule type" value="Genomic_DNA"/>
</dbReference>
<evidence type="ECO:0000313" key="41">
    <source>
        <dbReference type="Proteomes" id="UP000050164"/>
    </source>
</evidence>
<dbReference type="EMBL" id="CSBK01002456">
    <property type="protein sequence ID" value="COZ84768.1"/>
    <property type="molecule type" value="Genomic_DNA"/>
</dbReference>
<reference evidence="27 42" key="4">
    <citation type="submission" date="2016-04" db="EMBL/GenBank/DDBJ databases">
        <authorList>
            <person name="Bigi M."/>
            <person name="Bigi F."/>
            <person name="Soria M.A."/>
        </authorList>
    </citation>
    <scope>NUCLEOTIDE SEQUENCE [LARGE SCALE GENOMIC DNA]</scope>
    <source>
        <strain evidence="27 42">6548</strain>
    </source>
</reference>
<dbReference type="PATRIC" id="fig|1773.206.peg.3886"/>
<evidence type="ECO:0000313" key="22">
    <source>
        <dbReference type="EMBL" id="COV84931.1"/>
    </source>
</evidence>
<evidence type="ECO:0000313" key="40">
    <source>
        <dbReference type="Proteomes" id="UP000050139"/>
    </source>
</evidence>
<dbReference type="Proteomes" id="UP000044938">
    <property type="component" value="Unassembled WGS sequence"/>
</dbReference>
<evidence type="ECO:0000313" key="18">
    <source>
        <dbReference type="EMBL" id="CKS28349.1"/>
    </source>
</evidence>
<dbReference type="Proteomes" id="UP000039021">
    <property type="component" value="Unassembled WGS sequence"/>
</dbReference>
<evidence type="ECO:0000313" key="44">
    <source>
        <dbReference type="Proteomes" id="UP000300237"/>
    </source>
</evidence>
<evidence type="ECO:0000256" key="13">
    <source>
        <dbReference type="ARBA" id="ARBA00080739"/>
    </source>
</evidence>
<evidence type="ECO:0000256" key="8">
    <source>
        <dbReference type="ARBA" id="ARBA00049878"/>
    </source>
</evidence>
<evidence type="ECO:0000313" key="36">
    <source>
        <dbReference type="Proteomes" id="UP000048289"/>
    </source>
</evidence>
<keyword evidence="4 23" id="KW-0808">Transferase</keyword>
<comment type="function">
    <text evidence="6">Converts molybdopterin precursor Z into molybdopterin. This requires the incorporation of two sulfur atoms into precursor Z to generate a dithiolene group. The sulfur is provided by MoaD.</text>
</comment>
<evidence type="ECO:0000256" key="12">
    <source>
        <dbReference type="ARBA" id="ARBA00080680"/>
    </source>
</evidence>